<keyword evidence="3" id="KW-1185">Reference proteome</keyword>
<evidence type="ECO:0000313" key="2">
    <source>
        <dbReference type="EMBL" id="CAJ1401157.1"/>
    </source>
</evidence>
<gene>
    <name evidence="2" type="ORF">EVOR1521_LOCUS24358</name>
</gene>
<dbReference type="EMBL" id="CAUJNA010003402">
    <property type="protein sequence ID" value="CAJ1401157.1"/>
    <property type="molecule type" value="Genomic_DNA"/>
</dbReference>
<name>A0AA36J8Q4_9DINO</name>
<feature type="compositionally biased region" description="Basic residues" evidence="1">
    <location>
        <begin position="414"/>
        <end position="437"/>
    </location>
</feature>
<dbReference type="AlphaFoldDB" id="A0AA36J8Q4"/>
<sequence length="513" mass="55383">MSSGLYTVFDCLTEGIPFAARLLHEVVHHWAQGARELATFGAGDELVLGLNFLRRTGVEQSIPWRKHSRASVQVLLDNLQASWVNDSDLSPEDVAAQGSSMEILESLLASEAALLTGDALQTAIQVWTFRPREVLRALANGAQRLISAGVDVTVVTLNQAERTGNAAVPGVKEVCVAGTKSAVLRFLRKRLLVQISLDLQLPQTLTAPVAWALGDVHMESEPCFKTVRCMCSPVIFMVPGQQEAATARLARCEFYFRRLVKREGIEAWHLYGVPLVVHADEKPGLATRLMDRQNSPLDFGSFTEHLAQGVAALYVSKVCPLELRVGTQHFTWLATAPSGASSPVLVLQGLADLHSAILPALQEKEPVDPVEDSVGDAAWQQLGFYNPLSFHMTTPTAAGQVVEAIWVSSEAAKARKGKGKGGKGGKGAKGRGARRQAPRLEAAEAPQPQVPKRPLPASAAPSVSRIRSEGSLAQLAPILQQPPRRRLRPTKSNSGSLLTEEEVARLAEGLFDL</sequence>
<feature type="compositionally biased region" description="Low complexity" evidence="1">
    <location>
        <begin position="472"/>
        <end position="482"/>
    </location>
</feature>
<reference evidence="2" key="1">
    <citation type="submission" date="2023-08" db="EMBL/GenBank/DDBJ databases">
        <authorList>
            <person name="Chen Y."/>
            <person name="Shah S."/>
            <person name="Dougan E. K."/>
            <person name="Thang M."/>
            <person name="Chan C."/>
        </authorList>
    </citation>
    <scope>NUCLEOTIDE SEQUENCE</scope>
</reference>
<protein>
    <submittedName>
        <fullName evidence="2">Uncharacterized protein</fullName>
    </submittedName>
</protein>
<dbReference type="Proteomes" id="UP001178507">
    <property type="component" value="Unassembled WGS sequence"/>
</dbReference>
<comment type="caution">
    <text evidence="2">The sequence shown here is derived from an EMBL/GenBank/DDBJ whole genome shotgun (WGS) entry which is preliminary data.</text>
</comment>
<accession>A0AA36J8Q4</accession>
<feature type="region of interest" description="Disordered" evidence="1">
    <location>
        <begin position="413"/>
        <end position="496"/>
    </location>
</feature>
<evidence type="ECO:0000256" key="1">
    <source>
        <dbReference type="SAM" id="MobiDB-lite"/>
    </source>
</evidence>
<evidence type="ECO:0000313" key="3">
    <source>
        <dbReference type="Proteomes" id="UP001178507"/>
    </source>
</evidence>
<proteinExistence type="predicted"/>
<organism evidence="2 3">
    <name type="scientific">Effrenium voratum</name>
    <dbReference type="NCBI Taxonomy" id="2562239"/>
    <lineage>
        <taxon>Eukaryota</taxon>
        <taxon>Sar</taxon>
        <taxon>Alveolata</taxon>
        <taxon>Dinophyceae</taxon>
        <taxon>Suessiales</taxon>
        <taxon>Symbiodiniaceae</taxon>
        <taxon>Effrenium</taxon>
    </lineage>
</organism>